<feature type="domain" description="tRNA-guanine(15) transglycosylase-like" evidence="2">
    <location>
        <begin position="4"/>
        <end position="312"/>
    </location>
</feature>
<dbReference type="STRING" id="890420.SAMN05216226_1306"/>
<dbReference type="SUPFAM" id="SSF51713">
    <property type="entry name" value="tRNA-guanine transglycosylase"/>
    <property type="match status" value="1"/>
</dbReference>
<dbReference type="RefSeq" id="WP_092704867.1">
    <property type="nucleotide sequence ID" value="NZ_FNFC01000030.1"/>
</dbReference>
<dbReference type="Pfam" id="PF01702">
    <property type="entry name" value="TGT"/>
    <property type="match status" value="1"/>
</dbReference>
<dbReference type="Gene3D" id="3.20.20.105">
    <property type="entry name" value="Queuine tRNA-ribosyltransferase-like"/>
    <property type="match status" value="1"/>
</dbReference>
<dbReference type="InterPro" id="IPR002616">
    <property type="entry name" value="tRNA_ribo_trans-like"/>
</dbReference>
<sequence length="344" mass="39119">MLYRRRKLDLPRGELDTPVLFPVRNIGKRSSDNTPTYVGTIPEFSAAMINARSIRNRDPMWQRISNGVTLREEMDVPEDTIVFADSGGFDFANKEVDTTPTKTLDTQSKLDADILGTVDIPLSRENRAAENQRRIDQSIEYALKASDQHDGDGLLFASVHGYDPETIRNNIQYLEKNGEFDGYALGSMVPIRTDYKKVTKLILSARNTTDKHLHVYGLGGLVYQPLLLYLGVDSFDSSAFIRSAGNRNYLIPGFGGEELRNIEELNRLPCPCPVCGKKELDEIREDRTALTQHNLWALATELRRFRYVAESGRDIEEYLDLRFSGNEVTKRAYETAKQQMRRLT</sequence>
<evidence type="ECO:0000259" key="2">
    <source>
        <dbReference type="Pfam" id="PF01702"/>
    </source>
</evidence>
<proteinExistence type="predicted"/>
<dbReference type="Proteomes" id="UP000198856">
    <property type="component" value="Unassembled WGS sequence"/>
</dbReference>
<dbReference type="AlphaFoldDB" id="A0A1G8ZPJ4"/>
<dbReference type="PANTHER" id="PTHR46499:SF2">
    <property type="entry name" value="ARCHAEOSINE SYNTHASE"/>
    <property type="match status" value="1"/>
</dbReference>
<evidence type="ECO:0000256" key="1">
    <source>
        <dbReference type="ARBA" id="ARBA00022694"/>
    </source>
</evidence>
<dbReference type="EMBL" id="FNFC01000030">
    <property type="protein sequence ID" value="SDK16933.1"/>
    <property type="molecule type" value="Genomic_DNA"/>
</dbReference>
<accession>A0A1G8ZPJ4</accession>
<keyword evidence="1" id="KW-0819">tRNA processing</keyword>
<organism evidence="3 4">
    <name type="scientific">Halovenus aranensis</name>
    <dbReference type="NCBI Taxonomy" id="890420"/>
    <lineage>
        <taxon>Archaea</taxon>
        <taxon>Methanobacteriati</taxon>
        <taxon>Methanobacteriota</taxon>
        <taxon>Stenosarchaea group</taxon>
        <taxon>Halobacteria</taxon>
        <taxon>Halobacteriales</taxon>
        <taxon>Haloarculaceae</taxon>
        <taxon>Halovenus</taxon>
    </lineage>
</organism>
<dbReference type="InterPro" id="IPR050076">
    <property type="entry name" value="ArchSynthase1/Queuine_TRR"/>
</dbReference>
<dbReference type="PANTHER" id="PTHR46499">
    <property type="entry name" value="QUEUINE TRNA-RIBOSYLTRANSFERASE"/>
    <property type="match status" value="1"/>
</dbReference>
<gene>
    <name evidence="3" type="ORF">SAMN05216226_1306</name>
</gene>
<dbReference type="NCBIfam" id="TIGR00449">
    <property type="entry name" value="tgt_general"/>
    <property type="match status" value="1"/>
</dbReference>
<dbReference type="GO" id="GO:0002099">
    <property type="term" value="P:tRNA wobble guanine modification"/>
    <property type="evidence" value="ECO:0007669"/>
    <property type="project" value="TreeGrafter"/>
</dbReference>
<evidence type="ECO:0000313" key="4">
    <source>
        <dbReference type="Proteomes" id="UP000198856"/>
    </source>
</evidence>
<evidence type="ECO:0000313" key="3">
    <source>
        <dbReference type="EMBL" id="SDK16933.1"/>
    </source>
</evidence>
<dbReference type="InterPro" id="IPR036511">
    <property type="entry name" value="TGT-like_sf"/>
</dbReference>
<dbReference type="OrthoDB" id="6871at2157"/>
<reference evidence="3 4" key="1">
    <citation type="submission" date="2016-10" db="EMBL/GenBank/DDBJ databases">
        <authorList>
            <person name="de Groot N.N."/>
        </authorList>
    </citation>
    <scope>NUCLEOTIDE SEQUENCE [LARGE SCALE GENOMIC DNA]</scope>
    <source>
        <strain evidence="3 4">IBRC-M10015</strain>
    </source>
</reference>
<dbReference type="GO" id="GO:0005737">
    <property type="term" value="C:cytoplasm"/>
    <property type="evidence" value="ECO:0007669"/>
    <property type="project" value="TreeGrafter"/>
</dbReference>
<keyword evidence="4" id="KW-1185">Reference proteome</keyword>
<name>A0A1G8ZPJ4_9EURY</name>
<protein>
    <submittedName>
        <fullName evidence="3">tRNA-guanine family transglycosylase</fullName>
    </submittedName>
</protein>